<dbReference type="PIRSF" id="PIRSF000390">
    <property type="entry name" value="PLP_StrS"/>
    <property type="match status" value="1"/>
</dbReference>
<accession>E6W539</accession>
<dbReference type="GO" id="GO:0008483">
    <property type="term" value="F:transaminase activity"/>
    <property type="evidence" value="ECO:0007669"/>
    <property type="project" value="UniProtKB-KW"/>
</dbReference>
<dbReference type="AlphaFoldDB" id="E6W539"/>
<dbReference type="KEGG" id="din:Selin_1280"/>
<dbReference type="EMBL" id="CP002432">
    <property type="protein sequence ID" value="ADU66015.1"/>
    <property type="molecule type" value="Genomic_DNA"/>
</dbReference>
<dbReference type="eggNOG" id="COG0399">
    <property type="taxonomic scope" value="Bacteria"/>
</dbReference>
<name>E6W539_DESIS</name>
<dbReference type="RefSeq" id="WP_013505896.1">
    <property type="nucleotide sequence ID" value="NC_014836.1"/>
</dbReference>
<keyword evidence="3 4" id="KW-0663">Pyridoxal phosphate</keyword>
<feature type="active site" description="Proton acceptor" evidence="2">
    <location>
        <position position="188"/>
    </location>
</feature>
<dbReference type="HOGENOM" id="CLU_033332_0_3_0"/>
<evidence type="ECO:0000256" key="1">
    <source>
        <dbReference type="ARBA" id="ARBA00037999"/>
    </source>
</evidence>
<evidence type="ECO:0000256" key="4">
    <source>
        <dbReference type="RuleBase" id="RU004508"/>
    </source>
</evidence>
<dbReference type="Gene3D" id="3.40.640.10">
    <property type="entry name" value="Type I PLP-dependent aspartate aminotransferase-like (Major domain)"/>
    <property type="match status" value="1"/>
</dbReference>
<dbReference type="FunCoup" id="E6W539">
    <property type="interactions" value="517"/>
</dbReference>
<dbReference type="NCBIfam" id="TIGR03588">
    <property type="entry name" value="PseC"/>
    <property type="match status" value="1"/>
</dbReference>
<dbReference type="InterPro" id="IPR020026">
    <property type="entry name" value="PseC"/>
</dbReference>
<dbReference type="GO" id="GO:0030170">
    <property type="term" value="F:pyridoxal phosphate binding"/>
    <property type="evidence" value="ECO:0007669"/>
    <property type="project" value="TreeGrafter"/>
</dbReference>
<dbReference type="Proteomes" id="UP000002572">
    <property type="component" value="Chromosome"/>
</dbReference>
<dbReference type="PANTHER" id="PTHR30244:SF34">
    <property type="entry name" value="DTDP-4-AMINO-4,6-DIDEOXYGALACTOSE TRANSAMINASE"/>
    <property type="match status" value="1"/>
</dbReference>
<dbReference type="STRING" id="653733.Selin_1280"/>
<sequence length="386" mass="43185">MIPYGRQDISPDDIRSVLAVLESDWLTQGPSITEFEHMVSSACSSRFSVACSNATAALHIACKALGLGPGDTLWTSPNTFVATANAALYCGADVDFVDIDLETGNMDVVCLERKLQIAAQQGKLPRIVAPVHFAGLSCPMEPIQRLAQQYGFAILEDASHAIGATYRQQPVGSCAYSHITVFSFHPVKIITTGEGGMALTNDETLYRKMTLLRSHGVTRDHEMLENRNEGGWYYEQQDLGFNYRMTDLQAALGVSQMKRIDDFLQKRRLLVRRYREQLRFLPLDLPGEFADSESAWHLFVVRLRPEETGKDRRGVFEALRAKDIGVNVHYIPVPMQPYYRALGFRAEDYPAALTHYERALSLPLHPGITQEQQDYIITTLGGILRG</sequence>
<dbReference type="GO" id="GO:0000271">
    <property type="term" value="P:polysaccharide biosynthetic process"/>
    <property type="evidence" value="ECO:0007669"/>
    <property type="project" value="TreeGrafter"/>
</dbReference>
<proteinExistence type="inferred from homology"/>
<keyword evidence="5" id="KW-0808">Transferase</keyword>
<dbReference type="InParanoid" id="E6W539"/>
<comment type="similarity">
    <text evidence="1 4">Belongs to the DegT/DnrJ/EryC1 family.</text>
</comment>
<organism evidence="5 6">
    <name type="scientific">Desulfurispirillum indicum (strain ATCC BAA-1389 / DSM 22839 / S5)</name>
    <dbReference type="NCBI Taxonomy" id="653733"/>
    <lineage>
        <taxon>Bacteria</taxon>
        <taxon>Pseudomonadati</taxon>
        <taxon>Chrysiogenota</taxon>
        <taxon>Chrysiogenia</taxon>
        <taxon>Chrysiogenales</taxon>
        <taxon>Chrysiogenaceae</taxon>
        <taxon>Desulfurispirillum</taxon>
    </lineage>
</organism>
<dbReference type="InterPro" id="IPR015424">
    <property type="entry name" value="PyrdxlP-dep_Trfase"/>
</dbReference>
<dbReference type="Pfam" id="PF01041">
    <property type="entry name" value="DegT_DnrJ_EryC1"/>
    <property type="match status" value="1"/>
</dbReference>
<feature type="modified residue" description="N6-(pyridoxal phosphate)lysine" evidence="3">
    <location>
        <position position="188"/>
    </location>
</feature>
<evidence type="ECO:0000313" key="5">
    <source>
        <dbReference type="EMBL" id="ADU66015.1"/>
    </source>
</evidence>
<keyword evidence="5" id="KW-0032">Aminotransferase</keyword>
<dbReference type="InterPro" id="IPR015421">
    <property type="entry name" value="PyrdxlP-dep_Trfase_major"/>
</dbReference>
<protein>
    <submittedName>
        <fullName evidence="5">UDP-4-keto-6-deoxy-N-acetylglucosamine 4-aminotransferase</fullName>
    </submittedName>
</protein>
<evidence type="ECO:0000313" key="6">
    <source>
        <dbReference type="Proteomes" id="UP000002572"/>
    </source>
</evidence>
<dbReference type="Gene3D" id="3.90.1150.10">
    <property type="entry name" value="Aspartate Aminotransferase, domain 1"/>
    <property type="match status" value="1"/>
</dbReference>
<dbReference type="PANTHER" id="PTHR30244">
    <property type="entry name" value="TRANSAMINASE"/>
    <property type="match status" value="1"/>
</dbReference>
<dbReference type="SUPFAM" id="SSF53383">
    <property type="entry name" value="PLP-dependent transferases"/>
    <property type="match status" value="1"/>
</dbReference>
<dbReference type="OrthoDB" id="9810913at2"/>
<reference evidence="5 6" key="1">
    <citation type="submission" date="2010-12" db="EMBL/GenBank/DDBJ databases">
        <title>Complete sequence of Desulfurispirillum indicum S5.</title>
        <authorList>
            <consortium name="US DOE Joint Genome Institute"/>
            <person name="Lucas S."/>
            <person name="Copeland A."/>
            <person name="Lapidus A."/>
            <person name="Cheng J.-F."/>
            <person name="Goodwin L."/>
            <person name="Pitluck S."/>
            <person name="Chertkov O."/>
            <person name="Held B."/>
            <person name="Detter J.C."/>
            <person name="Han C."/>
            <person name="Tapia R."/>
            <person name="Land M."/>
            <person name="Hauser L."/>
            <person name="Kyrpides N."/>
            <person name="Ivanova N."/>
            <person name="Mikhailova N."/>
            <person name="Haggblom M."/>
            <person name="Rauschenbach I."/>
            <person name="Bini E."/>
            <person name="Woyke T."/>
        </authorList>
    </citation>
    <scope>NUCLEOTIDE SEQUENCE [LARGE SCALE GENOMIC DNA]</scope>
    <source>
        <strain evidence="6">ATCC BAA-1389 / DSM 22839 / S5</strain>
    </source>
</reference>
<evidence type="ECO:0000256" key="3">
    <source>
        <dbReference type="PIRSR" id="PIRSR000390-2"/>
    </source>
</evidence>
<dbReference type="CDD" id="cd00616">
    <property type="entry name" value="AHBA_syn"/>
    <property type="match status" value="1"/>
</dbReference>
<gene>
    <name evidence="5" type="ordered locus">Selin_1280</name>
</gene>
<keyword evidence="6" id="KW-1185">Reference proteome</keyword>
<evidence type="ECO:0000256" key="2">
    <source>
        <dbReference type="PIRSR" id="PIRSR000390-1"/>
    </source>
</evidence>
<dbReference type="InterPro" id="IPR000653">
    <property type="entry name" value="DegT/StrS_aminotransferase"/>
</dbReference>
<dbReference type="InterPro" id="IPR015422">
    <property type="entry name" value="PyrdxlP-dep_Trfase_small"/>
</dbReference>